<accession>A0A6P7NEK4</accession>
<evidence type="ECO:0000256" key="4">
    <source>
        <dbReference type="PROSITE-ProRule" id="PRU00023"/>
    </source>
</evidence>
<keyword evidence="3 4" id="KW-0040">ANK repeat</keyword>
<evidence type="ECO:0000256" key="1">
    <source>
        <dbReference type="ARBA" id="ARBA00004906"/>
    </source>
</evidence>
<dbReference type="CTD" id="140459"/>
<feature type="repeat" description="ANK" evidence="4">
    <location>
        <begin position="169"/>
        <end position="207"/>
    </location>
</feature>
<evidence type="ECO:0000256" key="3">
    <source>
        <dbReference type="ARBA" id="ARBA00023043"/>
    </source>
</evidence>
<name>A0A6P7NEK4_BETSP</name>
<dbReference type="OrthoDB" id="194358at2759"/>
<dbReference type="PANTHER" id="PTHR24193:SF121">
    <property type="entry name" value="ADA2A-CONTAINING COMPLEX COMPONENT 3, ISOFORM D"/>
    <property type="match status" value="1"/>
</dbReference>
<dbReference type="InterPro" id="IPR050663">
    <property type="entry name" value="Ankyrin-SOCS_Box"/>
</dbReference>
<dbReference type="GeneID" id="114861469"/>
<dbReference type="SUPFAM" id="SSF158235">
    <property type="entry name" value="SOCS box-like"/>
    <property type="match status" value="1"/>
</dbReference>
<dbReference type="PROSITE" id="PS50088">
    <property type="entry name" value="ANK_REPEAT"/>
    <property type="match status" value="3"/>
</dbReference>
<dbReference type="CDD" id="cd03725">
    <property type="entry name" value="SOCS_ASB6"/>
    <property type="match status" value="1"/>
</dbReference>
<dbReference type="Pfam" id="PF12796">
    <property type="entry name" value="Ank_2"/>
    <property type="match status" value="1"/>
</dbReference>
<dbReference type="GO" id="GO:0035556">
    <property type="term" value="P:intracellular signal transduction"/>
    <property type="evidence" value="ECO:0007669"/>
    <property type="project" value="InterPro"/>
</dbReference>
<dbReference type="InterPro" id="IPR036036">
    <property type="entry name" value="SOCS_box-like_dom_sf"/>
</dbReference>
<dbReference type="PANTHER" id="PTHR24193">
    <property type="entry name" value="ANKYRIN REPEAT PROTEIN"/>
    <property type="match status" value="1"/>
</dbReference>
<dbReference type="Pfam" id="PF07525">
    <property type="entry name" value="SOCS_box"/>
    <property type="match status" value="1"/>
</dbReference>
<dbReference type="Pfam" id="PF00023">
    <property type="entry name" value="Ank"/>
    <property type="match status" value="1"/>
</dbReference>
<dbReference type="GO" id="GO:0045944">
    <property type="term" value="P:positive regulation of transcription by RNA polymerase II"/>
    <property type="evidence" value="ECO:0007669"/>
    <property type="project" value="TreeGrafter"/>
</dbReference>
<dbReference type="Gene3D" id="1.25.40.20">
    <property type="entry name" value="Ankyrin repeat-containing domain"/>
    <property type="match status" value="1"/>
</dbReference>
<dbReference type="AlphaFoldDB" id="A0A6P7NEK4"/>
<dbReference type="InterPro" id="IPR002110">
    <property type="entry name" value="Ankyrin_rpt"/>
</dbReference>
<evidence type="ECO:0000313" key="7">
    <source>
        <dbReference type="RefSeq" id="XP_029016555.1"/>
    </source>
</evidence>
<dbReference type="InterPro" id="IPR001496">
    <property type="entry name" value="SOCS_box"/>
</dbReference>
<dbReference type="KEGG" id="bspl:114861469"/>
<dbReference type="PROSITE" id="PS50225">
    <property type="entry name" value="SOCS"/>
    <property type="match status" value="1"/>
</dbReference>
<proteinExistence type="predicted"/>
<dbReference type="SUPFAM" id="SSF48403">
    <property type="entry name" value="Ankyrin repeat"/>
    <property type="match status" value="1"/>
</dbReference>
<gene>
    <name evidence="7" type="primary">asb6</name>
</gene>
<keyword evidence="6" id="KW-1185">Reference proteome</keyword>
<feature type="repeat" description="ANK" evidence="4">
    <location>
        <begin position="101"/>
        <end position="133"/>
    </location>
</feature>
<dbReference type="PROSITE" id="PS50297">
    <property type="entry name" value="ANK_REP_REGION"/>
    <property type="match status" value="2"/>
</dbReference>
<evidence type="ECO:0000259" key="5">
    <source>
        <dbReference type="PROSITE" id="PS50225"/>
    </source>
</evidence>
<evidence type="ECO:0000313" key="6">
    <source>
        <dbReference type="Proteomes" id="UP000515150"/>
    </source>
</evidence>
<dbReference type="UniPathway" id="UPA00143"/>
<dbReference type="Gene3D" id="1.10.750.20">
    <property type="entry name" value="SOCS box"/>
    <property type="match status" value="1"/>
</dbReference>
<evidence type="ECO:0000256" key="2">
    <source>
        <dbReference type="ARBA" id="ARBA00022737"/>
    </source>
</evidence>
<dbReference type="GO" id="GO:0005634">
    <property type="term" value="C:nucleus"/>
    <property type="evidence" value="ECO:0007669"/>
    <property type="project" value="TreeGrafter"/>
</dbReference>
<dbReference type="RefSeq" id="XP_029016555.1">
    <property type="nucleotide sequence ID" value="XM_029160722.3"/>
</dbReference>
<dbReference type="InterPro" id="IPR037327">
    <property type="entry name" value="ASB6_SOCS"/>
</dbReference>
<feature type="repeat" description="ANK" evidence="4">
    <location>
        <begin position="135"/>
        <end position="168"/>
    </location>
</feature>
<reference evidence="7" key="1">
    <citation type="submission" date="2025-08" db="UniProtKB">
        <authorList>
            <consortium name="RefSeq"/>
        </authorList>
    </citation>
    <scope>IDENTIFICATION</scope>
</reference>
<dbReference type="SMART" id="SM00969">
    <property type="entry name" value="SOCS_box"/>
    <property type="match status" value="1"/>
</dbReference>
<dbReference type="SMART" id="SM00248">
    <property type="entry name" value="ANK"/>
    <property type="match status" value="4"/>
</dbReference>
<keyword evidence="2" id="KW-0677">Repeat</keyword>
<comment type="pathway">
    <text evidence="1">Protein modification; protein ubiquitination.</text>
</comment>
<feature type="domain" description="SOCS box" evidence="5">
    <location>
        <begin position="365"/>
        <end position="414"/>
    </location>
</feature>
<dbReference type="InterPro" id="IPR036770">
    <property type="entry name" value="Ankyrin_rpt-contain_sf"/>
</dbReference>
<sequence>MPFLHGFRRIIYEYQPLVDAVMSVVGLGEENGGQEDRARIPDDESDMSSSLVELLERESRSEEFVKGISYATIKLAERGLVEAARILLRYGADLNFEDPVSYYNPLHVAVLRNKPNMVKLLVEHGADIERRDRIHQSSPLDLASEESERLPCLLTLLELGADVNAGDKQGKTALHHAMDSSDGLTVHNTENIQLLLERGADVNNVIENGETVLSSFVFLVEEILEATVDEAVEIGNFCMKTTELLLAHGLNPTSCLTDDDRPSLIRTSLDHFDLLFPLALLLIQRGTSMVCSHHGDSCWSGYSLLFLRLQMALPKCVDQSQATELLEQAEVLLELVRVNNPTLPPPSRLKYPVRDKDPYAAALLDLHKRIMQHESRPPTLQCLCRAFVRRHLQPWPLEEKVKALPLPDRLKDFLLPENNYTLRPEWNCFKPQQKQH</sequence>
<organism evidence="6 7">
    <name type="scientific">Betta splendens</name>
    <name type="common">Siamese fighting fish</name>
    <dbReference type="NCBI Taxonomy" id="158456"/>
    <lineage>
        <taxon>Eukaryota</taxon>
        <taxon>Metazoa</taxon>
        <taxon>Chordata</taxon>
        <taxon>Craniata</taxon>
        <taxon>Vertebrata</taxon>
        <taxon>Euteleostomi</taxon>
        <taxon>Actinopterygii</taxon>
        <taxon>Neopterygii</taxon>
        <taxon>Teleostei</taxon>
        <taxon>Neoteleostei</taxon>
        <taxon>Acanthomorphata</taxon>
        <taxon>Anabantaria</taxon>
        <taxon>Anabantiformes</taxon>
        <taxon>Anabantoidei</taxon>
        <taxon>Osphronemidae</taxon>
        <taxon>Betta</taxon>
    </lineage>
</organism>
<dbReference type="Proteomes" id="UP000515150">
    <property type="component" value="Chromosome 9"/>
</dbReference>
<dbReference type="InParanoid" id="A0A6P7NEK4"/>
<dbReference type="GO" id="GO:0000976">
    <property type="term" value="F:transcription cis-regulatory region binding"/>
    <property type="evidence" value="ECO:0007669"/>
    <property type="project" value="TreeGrafter"/>
</dbReference>
<dbReference type="GO" id="GO:0016567">
    <property type="term" value="P:protein ubiquitination"/>
    <property type="evidence" value="ECO:0007669"/>
    <property type="project" value="UniProtKB-UniPathway"/>
</dbReference>
<protein>
    <submittedName>
        <fullName evidence="7">Ankyrin repeat and SOCS box protein 6</fullName>
    </submittedName>
</protein>